<feature type="compositionally biased region" description="Basic and acidic residues" evidence="6">
    <location>
        <begin position="11"/>
        <end position="21"/>
    </location>
</feature>
<dbReference type="Pfam" id="PF02558">
    <property type="entry name" value="ApbA"/>
    <property type="match status" value="1"/>
</dbReference>
<keyword evidence="3" id="KW-0521">NADP</keyword>
<dbReference type="AlphaFoldDB" id="M2N2B0"/>
<proteinExistence type="inferred from homology"/>
<dbReference type="KEGG" id="bcom:BAUCODRAFT_32053"/>
<dbReference type="STRING" id="717646.M2N2B0"/>
<dbReference type="SUPFAM" id="SSF48179">
    <property type="entry name" value="6-phosphogluconate dehydrogenase C-terminal domain-like"/>
    <property type="match status" value="1"/>
</dbReference>
<dbReference type="PANTHER" id="PTHR43765:SF2">
    <property type="entry name" value="2-DEHYDROPANTOATE 2-REDUCTASE"/>
    <property type="match status" value="1"/>
</dbReference>
<name>M2N2B0_BAUPA</name>
<feature type="region of interest" description="Disordered" evidence="6">
    <location>
        <begin position="1"/>
        <end position="52"/>
    </location>
</feature>
<dbReference type="GeneID" id="19111670"/>
<protein>
    <recommendedName>
        <fullName evidence="2">2-dehydropantoate 2-reductase</fullName>
        <ecNumber evidence="2">1.1.1.169</ecNumber>
    </recommendedName>
    <alternativeName>
        <fullName evidence="5">Ketopantoate reductase</fullName>
    </alternativeName>
</protein>
<dbReference type="Pfam" id="PF08546">
    <property type="entry name" value="ApbA_C"/>
    <property type="match status" value="1"/>
</dbReference>
<feature type="region of interest" description="Disordered" evidence="6">
    <location>
        <begin position="140"/>
        <end position="209"/>
    </location>
</feature>
<feature type="compositionally biased region" description="Basic and acidic residues" evidence="6">
    <location>
        <begin position="153"/>
        <end position="162"/>
    </location>
</feature>
<dbReference type="GO" id="GO:0050661">
    <property type="term" value="F:NADP binding"/>
    <property type="evidence" value="ECO:0007669"/>
    <property type="project" value="TreeGrafter"/>
</dbReference>
<dbReference type="RefSeq" id="XP_007674390.1">
    <property type="nucleotide sequence ID" value="XM_007676200.1"/>
</dbReference>
<dbReference type="InterPro" id="IPR013332">
    <property type="entry name" value="KPR_N"/>
</dbReference>
<reference evidence="9 10" key="1">
    <citation type="journal article" date="2012" name="PLoS Pathog.">
        <title>Diverse lifestyles and strategies of plant pathogenesis encoded in the genomes of eighteen Dothideomycetes fungi.</title>
        <authorList>
            <person name="Ohm R.A."/>
            <person name="Feau N."/>
            <person name="Henrissat B."/>
            <person name="Schoch C.L."/>
            <person name="Horwitz B.A."/>
            <person name="Barry K.W."/>
            <person name="Condon B.J."/>
            <person name="Copeland A.C."/>
            <person name="Dhillon B."/>
            <person name="Glaser F."/>
            <person name="Hesse C.N."/>
            <person name="Kosti I."/>
            <person name="LaButti K."/>
            <person name="Lindquist E.A."/>
            <person name="Lucas S."/>
            <person name="Salamov A.A."/>
            <person name="Bradshaw R.E."/>
            <person name="Ciuffetti L."/>
            <person name="Hamelin R.C."/>
            <person name="Kema G.H.J."/>
            <person name="Lawrence C."/>
            <person name="Scott J.A."/>
            <person name="Spatafora J.W."/>
            <person name="Turgeon B.G."/>
            <person name="de Wit P.J.G.M."/>
            <person name="Zhong S."/>
            <person name="Goodwin S.B."/>
            <person name="Grigoriev I.V."/>
        </authorList>
    </citation>
    <scope>NUCLEOTIDE SEQUENCE [LARGE SCALE GENOMIC DNA]</scope>
    <source>
        <strain evidence="9 10">UAMH 10762</strain>
    </source>
</reference>
<organism evidence="9 10">
    <name type="scientific">Baudoinia panamericana (strain UAMH 10762)</name>
    <name type="common">Angels' share fungus</name>
    <name type="synonym">Baudoinia compniacensis (strain UAMH 10762)</name>
    <dbReference type="NCBI Taxonomy" id="717646"/>
    <lineage>
        <taxon>Eukaryota</taxon>
        <taxon>Fungi</taxon>
        <taxon>Dikarya</taxon>
        <taxon>Ascomycota</taxon>
        <taxon>Pezizomycotina</taxon>
        <taxon>Dothideomycetes</taxon>
        <taxon>Dothideomycetidae</taxon>
        <taxon>Mycosphaerellales</taxon>
        <taxon>Teratosphaeriaceae</taxon>
        <taxon>Baudoinia</taxon>
    </lineage>
</organism>
<evidence type="ECO:0000256" key="3">
    <source>
        <dbReference type="ARBA" id="ARBA00022857"/>
    </source>
</evidence>
<dbReference type="InterPro" id="IPR013752">
    <property type="entry name" value="KPA_reductase"/>
</dbReference>
<dbReference type="Gene3D" id="1.10.1040.10">
    <property type="entry name" value="N-(1-d-carboxylethyl)-l-norvaline Dehydrogenase, domain 2"/>
    <property type="match status" value="1"/>
</dbReference>
<comment type="similarity">
    <text evidence="1">Belongs to the ketopantoate reductase family.</text>
</comment>
<dbReference type="Proteomes" id="UP000011761">
    <property type="component" value="Unassembled WGS sequence"/>
</dbReference>
<dbReference type="PANTHER" id="PTHR43765">
    <property type="entry name" value="2-DEHYDROPANTOATE 2-REDUCTASE-RELATED"/>
    <property type="match status" value="1"/>
</dbReference>
<feature type="domain" description="Ketopantoate reductase N-terminal" evidence="7">
    <location>
        <begin position="215"/>
        <end position="317"/>
    </location>
</feature>
<dbReference type="InterPro" id="IPR003710">
    <property type="entry name" value="ApbA"/>
</dbReference>
<dbReference type="OMA" id="RKEPFQV"/>
<accession>M2N2B0</accession>
<dbReference type="GO" id="GO:0005739">
    <property type="term" value="C:mitochondrion"/>
    <property type="evidence" value="ECO:0007669"/>
    <property type="project" value="TreeGrafter"/>
</dbReference>
<dbReference type="EMBL" id="KB445553">
    <property type="protein sequence ID" value="EMC98048.1"/>
    <property type="molecule type" value="Genomic_DNA"/>
</dbReference>
<dbReference type="HOGENOM" id="CLU_031468_10_3_1"/>
<dbReference type="FunFam" id="1.10.1040.10:FF:000038">
    <property type="entry name" value="Probable 2-dehydropantoate 2-reductase"/>
    <property type="match status" value="1"/>
</dbReference>
<evidence type="ECO:0000256" key="5">
    <source>
        <dbReference type="ARBA" id="ARBA00032024"/>
    </source>
</evidence>
<evidence type="ECO:0000256" key="2">
    <source>
        <dbReference type="ARBA" id="ARBA00013014"/>
    </source>
</evidence>
<dbReference type="InterPro" id="IPR036291">
    <property type="entry name" value="NAD(P)-bd_dom_sf"/>
</dbReference>
<evidence type="ECO:0000259" key="8">
    <source>
        <dbReference type="Pfam" id="PF08546"/>
    </source>
</evidence>
<dbReference type="Gene3D" id="3.40.50.720">
    <property type="entry name" value="NAD(P)-binding Rossmann-like Domain"/>
    <property type="match status" value="1"/>
</dbReference>
<dbReference type="InterPro" id="IPR013328">
    <property type="entry name" value="6PGD_dom2"/>
</dbReference>
<evidence type="ECO:0000259" key="7">
    <source>
        <dbReference type="Pfam" id="PF02558"/>
    </source>
</evidence>
<evidence type="ECO:0000256" key="1">
    <source>
        <dbReference type="ARBA" id="ARBA00007870"/>
    </source>
</evidence>
<dbReference type="InterPro" id="IPR008927">
    <property type="entry name" value="6-PGluconate_DH-like_C_sf"/>
</dbReference>
<dbReference type="EC" id="1.1.1.169" evidence="2"/>
<dbReference type="OrthoDB" id="73846at2759"/>
<evidence type="ECO:0000313" key="10">
    <source>
        <dbReference type="Proteomes" id="UP000011761"/>
    </source>
</evidence>
<evidence type="ECO:0000313" key="9">
    <source>
        <dbReference type="EMBL" id="EMC98048.1"/>
    </source>
</evidence>
<gene>
    <name evidence="9" type="ORF">BAUCODRAFT_32053</name>
</gene>
<dbReference type="GO" id="GO:0008677">
    <property type="term" value="F:2-dehydropantoate 2-reductase activity"/>
    <property type="evidence" value="ECO:0007669"/>
    <property type="project" value="UniProtKB-EC"/>
</dbReference>
<dbReference type="eggNOG" id="ENOG502QPT5">
    <property type="taxonomic scope" value="Eukaryota"/>
</dbReference>
<sequence>MEAQTTGGKPTWDEVRDKDGGMDNPNDVLGIDAGKASQANPPESAGSRYATRPDEIGDRTRIHLLGTGAIGKLVAHSLRGVPNPPPITLILHRYRLLEAWQKGKKVITIQDGNDENIKVARGGFDVELMAEVRQQHGVTLSKTSPDVYDLAGEEGRPHEVAEQMKALQQQEAEERVASQAGLKDPRTTAPDARNPSERTSSTPAKPHRYYQRYPQAARAISSSAIDNLIVTVKAPQTIAALSAIAHRLNQTSTICFLQNGLGIVDEMNDKLFPDIATRPNYIQGVITHGANTPPHIADRDPFFAIHAGHGTIALSPLPKAGFQQSSTPSEGKNWGAELSPTTRYLMRALTRTPVLCAVGFTPTELLQQQLEKLAVNSVLNPLTAVLDARNGSLLYNLALTRTMRMLLAETSLVMRSLPELQNIPNVNQRFSAERLEHLVVGVANRTQDNISSMLADVRAGRRTEIDYINGYIVRRGEELGIKCVVNYAIMQTVLGKALMTNREARDAVPMERDLNAET</sequence>
<keyword evidence="4" id="KW-0560">Oxidoreductase</keyword>
<evidence type="ECO:0000256" key="4">
    <source>
        <dbReference type="ARBA" id="ARBA00023002"/>
    </source>
</evidence>
<dbReference type="NCBIfam" id="TIGR00745">
    <property type="entry name" value="apbA_panE"/>
    <property type="match status" value="1"/>
</dbReference>
<evidence type="ECO:0000256" key="6">
    <source>
        <dbReference type="SAM" id="MobiDB-lite"/>
    </source>
</evidence>
<dbReference type="InterPro" id="IPR050838">
    <property type="entry name" value="Ketopantoate_reductase"/>
</dbReference>
<dbReference type="GO" id="GO:0015940">
    <property type="term" value="P:pantothenate biosynthetic process"/>
    <property type="evidence" value="ECO:0007669"/>
    <property type="project" value="InterPro"/>
</dbReference>
<feature type="domain" description="Ketopantoate reductase C-terminal" evidence="8">
    <location>
        <begin position="365"/>
        <end position="494"/>
    </location>
</feature>
<dbReference type="SUPFAM" id="SSF51735">
    <property type="entry name" value="NAD(P)-binding Rossmann-fold domains"/>
    <property type="match status" value="1"/>
</dbReference>
<keyword evidence="10" id="KW-1185">Reference proteome</keyword>